<dbReference type="SUPFAM" id="SSF53448">
    <property type="entry name" value="Nucleotide-diphospho-sugar transferases"/>
    <property type="match status" value="1"/>
</dbReference>
<sequence>MIAGAEAHLFGGGFENFVPRSLPVPGTSRRHPADDTDRDGGSRPVRQTGHMEATPRRHAAATAAAVVLAGGSGTRVGAERNKVYLPLRGRPVLAWSLATFTGMADIGVVVLVVRDADRESAERVLAEHALAGVEVVTGGATRQESELAGLRRLAGRIEDGAVDAVLLHDAARPLVGRPLVAAVLAAARESGGAVPGLWRDDLATAAPDGAGLAGAGPGPLVAVQTPQGFRAAPLLAAYEEAARCGFAGTDTASCMQRFAPEVPVRRVPGDERNFKITYAHDLVVAEHALAASG</sequence>
<reference evidence="4 5" key="1">
    <citation type="submission" date="2019-06" db="EMBL/GenBank/DDBJ databases">
        <title>Sequencing the genomes of 1000 actinobacteria strains.</title>
        <authorList>
            <person name="Klenk H.-P."/>
        </authorList>
    </citation>
    <scope>NUCLEOTIDE SEQUENCE [LARGE SCALE GENOMIC DNA]</scope>
    <source>
        <strain evidence="4 5">DSM 45301</strain>
    </source>
</reference>
<dbReference type="PANTHER" id="PTHR32125">
    <property type="entry name" value="2-C-METHYL-D-ERYTHRITOL 4-PHOSPHATE CYTIDYLYLTRANSFERASE, CHLOROPLASTIC"/>
    <property type="match status" value="1"/>
</dbReference>
<keyword evidence="2 4" id="KW-0548">Nucleotidyltransferase</keyword>
<evidence type="ECO:0000313" key="5">
    <source>
        <dbReference type="Proteomes" id="UP000315677"/>
    </source>
</evidence>
<comment type="caution">
    <text evidence="4">The sequence shown here is derived from an EMBL/GenBank/DDBJ whole genome shotgun (WGS) entry which is preliminary data.</text>
</comment>
<keyword evidence="1 4" id="KW-0808">Transferase</keyword>
<protein>
    <submittedName>
        <fullName evidence="4">2-C-methyl-D-erythritol 4-phosphate cytidylyltransferase</fullName>
    </submittedName>
</protein>
<dbReference type="InterPro" id="IPR029044">
    <property type="entry name" value="Nucleotide-diphossugar_trans"/>
</dbReference>
<dbReference type="EMBL" id="VFPA01000003">
    <property type="protein sequence ID" value="TQM10160.1"/>
    <property type="molecule type" value="Genomic_DNA"/>
</dbReference>
<dbReference type="InterPro" id="IPR050088">
    <property type="entry name" value="IspD/TarI_cytidylyltransf_bact"/>
</dbReference>
<dbReference type="InterPro" id="IPR034683">
    <property type="entry name" value="IspD/TarI"/>
</dbReference>
<evidence type="ECO:0000256" key="3">
    <source>
        <dbReference type="SAM" id="MobiDB-lite"/>
    </source>
</evidence>
<organism evidence="4 5">
    <name type="scientific">Pseudonocardia kunmingensis</name>
    <dbReference type="NCBI Taxonomy" id="630975"/>
    <lineage>
        <taxon>Bacteria</taxon>
        <taxon>Bacillati</taxon>
        <taxon>Actinomycetota</taxon>
        <taxon>Actinomycetes</taxon>
        <taxon>Pseudonocardiales</taxon>
        <taxon>Pseudonocardiaceae</taxon>
        <taxon>Pseudonocardia</taxon>
    </lineage>
</organism>
<evidence type="ECO:0000313" key="4">
    <source>
        <dbReference type="EMBL" id="TQM10160.1"/>
    </source>
</evidence>
<keyword evidence="5" id="KW-1185">Reference proteome</keyword>
<gene>
    <name evidence="4" type="ORF">FB558_5944</name>
</gene>
<proteinExistence type="predicted"/>
<evidence type="ECO:0000256" key="2">
    <source>
        <dbReference type="ARBA" id="ARBA00022695"/>
    </source>
</evidence>
<feature type="compositionally biased region" description="Basic and acidic residues" evidence="3">
    <location>
        <begin position="31"/>
        <end position="41"/>
    </location>
</feature>
<dbReference type="AlphaFoldDB" id="A0A543DLE1"/>
<accession>A0A543DLE1</accession>
<name>A0A543DLE1_9PSEU</name>
<dbReference type="GO" id="GO:0050518">
    <property type="term" value="F:2-C-methyl-D-erythritol 4-phosphate cytidylyltransferase activity"/>
    <property type="evidence" value="ECO:0007669"/>
    <property type="project" value="TreeGrafter"/>
</dbReference>
<dbReference type="Pfam" id="PF01128">
    <property type="entry name" value="IspD"/>
    <property type="match status" value="1"/>
</dbReference>
<dbReference type="Gene3D" id="3.90.550.10">
    <property type="entry name" value="Spore Coat Polysaccharide Biosynthesis Protein SpsA, Chain A"/>
    <property type="match status" value="1"/>
</dbReference>
<evidence type="ECO:0000256" key="1">
    <source>
        <dbReference type="ARBA" id="ARBA00022679"/>
    </source>
</evidence>
<dbReference type="Proteomes" id="UP000315677">
    <property type="component" value="Unassembled WGS sequence"/>
</dbReference>
<feature type="region of interest" description="Disordered" evidence="3">
    <location>
        <begin position="21"/>
        <end position="57"/>
    </location>
</feature>
<dbReference type="PANTHER" id="PTHR32125:SF4">
    <property type="entry name" value="2-C-METHYL-D-ERYTHRITOL 4-PHOSPHATE CYTIDYLYLTRANSFERASE, CHLOROPLASTIC"/>
    <property type="match status" value="1"/>
</dbReference>